<evidence type="ECO:0000313" key="5">
    <source>
        <dbReference type="Proteomes" id="UP001175211"/>
    </source>
</evidence>
<accession>A0AA39MLA9</accession>
<evidence type="ECO:0000256" key="3">
    <source>
        <dbReference type="PROSITE-ProRule" id="PRU00023"/>
    </source>
</evidence>
<evidence type="ECO:0000256" key="2">
    <source>
        <dbReference type="ARBA" id="ARBA00023043"/>
    </source>
</evidence>
<feature type="repeat" description="ANK" evidence="3">
    <location>
        <begin position="487"/>
        <end position="520"/>
    </location>
</feature>
<dbReference type="Pfam" id="PF12796">
    <property type="entry name" value="Ank_2"/>
    <property type="match status" value="2"/>
</dbReference>
<dbReference type="RefSeq" id="XP_060323121.1">
    <property type="nucleotide sequence ID" value="XM_060480018.1"/>
</dbReference>
<name>A0AA39MLA9_ARMTA</name>
<dbReference type="PROSITE" id="PS50297">
    <property type="entry name" value="ANK_REP_REGION"/>
    <property type="match status" value="2"/>
</dbReference>
<evidence type="ECO:0000256" key="1">
    <source>
        <dbReference type="ARBA" id="ARBA00022737"/>
    </source>
</evidence>
<feature type="repeat" description="ANK" evidence="3">
    <location>
        <begin position="366"/>
        <end position="388"/>
    </location>
</feature>
<gene>
    <name evidence="4" type="ORF">EV420DRAFT_1735783</name>
</gene>
<dbReference type="PROSITE" id="PS50088">
    <property type="entry name" value="ANK_REPEAT"/>
    <property type="match status" value="3"/>
</dbReference>
<dbReference type="GeneID" id="85363566"/>
<feature type="repeat" description="ANK" evidence="3">
    <location>
        <begin position="453"/>
        <end position="477"/>
    </location>
</feature>
<comment type="caution">
    <text evidence="4">The sequence shown here is derived from an EMBL/GenBank/DDBJ whole genome shotgun (WGS) entry which is preliminary data.</text>
</comment>
<keyword evidence="5" id="KW-1185">Reference proteome</keyword>
<sequence>MFVTKRLSRGDLANLIGKDDALRKEICTGVTTKADGMFLLAKLHVDLLAQTISRGRLREELGKLPKTINGMFDKALTERVNKQGDDKKNLAHAIRDVHRIRSMVVTYGVYGYGSISWMTLTNPKYSRIHTISIVVVKVSVYGQRYGHAFARRPLTVLELWHALALQWGTEPFEPDNLCDINILGMSVLGLVVMDGTYRSSGPFQKLKMNLLDYTVQEYFISQQDRLFPDIQKQITLTCLMYMRNPALHISNHSHRNPIPGPIPGPIAYIVIGSVAFMTKKLIEEYPFLAYSTCFWHVIDKLQTLSERATSNPGPDYTALHSAVHYGLVHIMKVLLDRRRPDPHEPEAVKLLLSRGDVDFNQADPETGRTPLMEAAREGHEEMVKAILDFRESALFRTIYDAHQGVFGTLPATTGINAALNNKGADSPLPIAMHYTRSDTPLGRVDPDAQSPLTQWTPLFYAAESGHPNIIEMLLQTGQVDVNRRDHEGHTALMVAAYYGRTSAVKALLASARIDIMAKDDSDGQGGIHETVVVLLEEKGAVVKDGDYQPTYLTTAYLPNGQL</sequence>
<keyword evidence="2 3" id="KW-0040">ANK repeat</keyword>
<dbReference type="InterPro" id="IPR002110">
    <property type="entry name" value="Ankyrin_rpt"/>
</dbReference>
<reference evidence="4" key="1">
    <citation type="submission" date="2023-06" db="EMBL/GenBank/DDBJ databases">
        <authorList>
            <consortium name="Lawrence Berkeley National Laboratory"/>
            <person name="Ahrendt S."/>
            <person name="Sahu N."/>
            <person name="Indic B."/>
            <person name="Wong-Bajracharya J."/>
            <person name="Merenyi Z."/>
            <person name="Ke H.-M."/>
            <person name="Monk M."/>
            <person name="Kocsube S."/>
            <person name="Drula E."/>
            <person name="Lipzen A."/>
            <person name="Balint B."/>
            <person name="Henrissat B."/>
            <person name="Andreopoulos B."/>
            <person name="Martin F.M."/>
            <person name="Harder C.B."/>
            <person name="Rigling D."/>
            <person name="Ford K.L."/>
            <person name="Foster G.D."/>
            <person name="Pangilinan J."/>
            <person name="Papanicolaou A."/>
            <person name="Barry K."/>
            <person name="LaButti K."/>
            <person name="Viragh M."/>
            <person name="Koriabine M."/>
            <person name="Yan M."/>
            <person name="Riley R."/>
            <person name="Champramary S."/>
            <person name="Plett K.L."/>
            <person name="Tsai I.J."/>
            <person name="Slot J."/>
            <person name="Sipos G."/>
            <person name="Plett J."/>
            <person name="Nagy L.G."/>
            <person name="Grigoriev I.V."/>
        </authorList>
    </citation>
    <scope>NUCLEOTIDE SEQUENCE</scope>
    <source>
        <strain evidence="4">CCBAS 213</strain>
    </source>
</reference>
<dbReference type="PANTHER" id="PTHR24198">
    <property type="entry name" value="ANKYRIN REPEAT AND PROTEIN KINASE DOMAIN-CONTAINING PROTEIN"/>
    <property type="match status" value="1"/>
</dbReference>
<dbReference type="PANTHER" id="PTHR24198:SF165">
    <property type="entry name" value="ANKYRIN REPEAT-CONTAINING PROTEIN-RELATED"/>
    <property type="match status" value="1"/>
</dbReference>
<dbReference type="InterPro" id="IPR036770">
    <property type="entry name" value="Ankyrin_rpt-contain_sf"/>
</dbReference>
<protein>
    <submittedName>
        <fullName evidence="4">Ankyrin repeat-containing domain protein</fullName>
    </submittedName>
</protein>
<dbReference type="AlphaFoldDB" id="A0AA39MLA9"/>
<organism evidence="4 5">
    <name type="scientific">Armillaria tabescens</name>
    <name type="common">Ringless honey mushroom</name>
    <name type="synonym">Agaricus tabescens</name>
    <dbReference type="NCBI Taxonomy" id="1929756"/>
    <lineage>
        <taxon>Eukaryota</taxon>
        <taxon>Fungi</taxon>
        <taxon>Dikarya</taxon>
        <taxon>Basidiomycota</taxon>
        <taxon>Agaricomycotina</taxon>
        <taxon>Agaricomycetes</taxon>
        <taxon>Agaricomycetidae</taxon>
        <taxon>Agaricales</taxon>
        <taxon>Marasmiineae</taxon>
        <taxon>Physalacriaceae</taxon>
        <taxon>Desarmillaria</taxon>
    </lineage>
</organism>
<dbReference type="Gene3D" id="1.25.40.20">
    <property type="entry name" value="Ankyrin repeat-containing domain"/>
    <property type="match status" value="1"/>
</dbReference>
<proteinExistence type="predicted"/>
<dbReference type="Proteomes" id="UP001175211">
    <property type="component" value="Unassembled WGS sequence"/>
</dbReference>
<dbReference type="SUPFAM" id="SSF48403">
    <property type="entry name" value="Ankyrin repeat"/>
    <property type="match status" value="1"/>
</dbReference>
<evidence type="ECO:0000313" key="4">
    <source>
        <dbReference type="EMBL" id="KAK0439051.1"/>
    </source>
</evidence>
<dbReference type="EMBL" id="JAUEPS010000091">
    <property type="protein sequence ID" value="KAK0439051.1"/>
    <property type="molecule type" value="Genomic_DNA"/>
</dbReference>
<dbReference type="SMART" id="SM00248">
    <property type="entry name" value="ANK"/>
    <property type="match status" value="4"/>
</dbReference>
<keyword evidence="1" id="KW-0677">Repeat</keyword>